<keyword evidence="2" id="KW-1185">Reference proteome</keyword>
<reference evidence="1 2" key="1">
    <citation type="submission" date="2015-09" db="EMBL/GenBank/DDBJ databases">
        <title>Atta colombica WGS genome.</title>
        <authorList>
            <person name="Nygaard S."/>
            <person name="Hu H."/>
            <person name="Boomsma J."/>
            <person name="Zhang G."/>
        </authorList>
    </citation>
    <scope>NUCLEOTIDE SEQUENCE [LARGE SCALE GENOMIC DNA]</scope>
    <source>
        <strain evidence="1">Treedump-2</strain>
        <tissue evidence="1">Whole body</tissue>
    </source>
</reference>
<dbReference type="Proteomes" id="UP000078540">
    <property type="component" value="Unassembled WGS sequence"/>
</dbReference>
<dbReference type="EMBL" id="KQ976500">
    <property type="protein sequence ID" value="KYM83041.1"/>
    <property type="molecule type" value="Genomic_DNA"/>
</dbReference>
<proteinExistence type="predicted"/>
<protein>
    <submittedName>
        <fullName evidence="1">Uncharacterized protein</fullName>
    </submittedName>
</protein>
<organism evidence="1 2">
    <name type="scientific">Atta colombica</name>
    <dbReference type="NCBI Taxonomy" id="520822"/>
    <lineage>
        <taxon>Eukaryota</taxon>
        <taxon>Metazoa</taxon>
        <taxon>Ecdysozoa</taxon>
        <taxon>Arthropoda</taxon>
        <taxon>Hexapoda</taxon>
        <taxon>Insecta</taxon>
        <taxon>Pterygota</taxon>
        <taxon>Neoptera</taxon>
        <taxon>Endopterygota</taxon>
        <taxon>Hymenoptera</taxon>
        <taxon>Apocrita</taxon>
        <taxon>Aculeata</taxon>
        <taxon>Formicoidea</taxon>
        <taxon>Formicidae</taxon>
        <taxon>Myrmicinae</taxon>
        <taxon>Atta</taxon>
    </lineage>
</organism>
<sequence>MNRHKRILVSSCVRRNIVVYDATMARAECRVGDGTSLTYFHQKHPLFQPLQRPRGKSDVLHDTTTIAVTITTSS</sequence>
<evidence type="ECO:0000313" key="1">
    <source>
        <dbReference type="EMBL" id="KYM83041.1"/>
    </source>
</evidence>
<name>A0A195BEM4_9HYME</name>
<evidence type="ECO:0000313" key="2">
    <source>
        <dbReference type="Proteomes" id="UP000078540"/>
    </source>
</evidence>
<gene>
    <name evidence="1" type="ORF">ALC53_06306</name>
</gene>
<dbReference type="AlphaFoldDB" id="A0A195BEM4"/>
<accession>A0A195BEM4</accession>